<comment type="subunit">
    <text evidence="2 5">Part of the 50S ribosomal subunit.</text>
</comment>
<dbReference type="PIRSF" id="PIRSF002211">
    <property type="entry name" value="Ribosomal_L30_bac-type"/>
    <property type="match status" value="1"/>
</dbReference>
<dbReference type="GO" id="GO:0003735">
    <property type="term" value="F:structural constituent of ribosome"/>
    <property type="evidence" value="ECO:0007669"/>
    <property type="project" value="InterPro"/>
</dbReference>
<dbReference type="InterPro" id="IPR005996">
    <property type="entry name" value="Ribosomal_uL30_bac-type"/>
</dbReference>
<dbReference type="AlphaFoldDB" id="A0A1H5WQN3"/>
<evidence type="ECO:0000313" key="8">
    <source>
        <dbReference type="Proteomes" id="UP000236753"/>
    </source>
</evidence>
<dbReference type="Gene3D" id="3.30.1390.20">
    <property type="entry name" value="Ribosomal protein L30, ferredoxin-like fold domain"/>
    <property type="match status" value="1"/>
</dbReference>
<evidence type="ECO:0000259" key="6">
    <source>
        <dbReference type="Pfam" id="PF00327"/>
    </source>
</evidence>
<dbReference type="OrthoDB" id="9812790at2"/>
<dbReference type="InterPro" id="IPR016082">
    <property type="entry name" value="Ribosomal_uL30_ferredoxin-like"/>
</dbReference>
<evidence type="ECO:0000256" key="5">
    <source>
        <dbReference type="HAMAP-Rule" id="MF_01371"/>
    </source>
</evidence>
<proteinExistence type="inferred from homology"/>
<keyword evidence="4 5" id="KW-0687">Ribonucleoprotein</keyword>
<dbReference type="Proteomes" id="UP000236753">
    <property type="component" value="Unassembled WGS sequence"/>
</dbReference>
<dbReference type="InterPro" id="IPR036919">
    <property type="entry name" value="Ribo_uL30_ferredoxin-like_sf"/>
</dbReference>
<reference evidence="7 8" key="1">
    <citation type="submission" date="2016-10" db="EMBL/GenBank/DDBJ databases">
        <authorList>
            <person name="de Groot N.N."/>
        </authorList>
    </citation>
    <scope>NUCLEOTIDE SEQUENCE [LARGE SCALE GENOMIC DNA]</scope>
    <source>
        <strain evidence="7 8">Nm13</strain>
    </source>
</reference>
<evidence type="ECO:0000256" key="4">
    <source>
        <dbReference type="ARBA" id="ARBA00023274"/>
    </source>
</evidence>
<accession>A0A1H5WQN3</accession>
<dbReference type="GO" id="GO:0015934">
    <property type="term" value="C:large ribosomal subunit"/>
    <property type="evidence" value="ECO:0007669"/>
    <property type="project" value="InterPro"/>
</dbReference>
<organism evidence="7 8">
    <name type="scientific">Nitrosomonas ureae</name>
    <dbReference type="NCBI Taxonomy" id="44577"/>
    <lineage>
        <taxon>Bacteria</taxon>
        <taxon>Pseudomonadati</taxon>
        <taxon>Pseudomonadota</taxon>
        <taxon>Betaproteobacteria</taxon>
        <taxon>Nitrosomonadales</taxon>
        <taxon>Nitrosomonadaceae</taxon>
        <taxon>Nitrosomonas</taxon>
    </lineage>
</organism>
<evidence type="ECO:0000256" key="2">
    <source>
        <dbReference type="ARBA" id="ARBA00011838"/>
    </source>
</evidence>
<dbReference type="RefSeq" id="WP_103967047.1">
    <property type="nucleotide sequence ID" value="NZ_FNUX01000020.1"/>
</dbReference>
<protein>
    <recommendedName>
        <fullName evidence="5">Large ribosomal subunit protein uL30</fullName>
    </recommendedName>
</protein>
<evidence type="ECO:0000256" key="3">
    <source>
        <dbReference type="ARBA" id="ARBA00022980"/>
    </source>
</evidence>
<dbReference type="EMBL" id="FNUX01000020">
    <property type="protein sequence ID" value="SEG01625.1"/>
    <property type="molecule type" value="Genomic_DNA"/>
</dbReference>
<evidence type="ECO:0000256" key="1">
    <source>
        <dbReference type="ARBA" id="ARBA00007594"/>
    </source>
</evidence>
<dbReference type="CDD" id="cd01658">
    <property type="entry name" value="Ribosomal_L30"/>
    <property type="match status" value="1"/>
</dbReference>
<dbReference type="GO" id="GO:0006412">
    <property type="term" value="P:translation"/>
    <property type="evidence" value="ECO:0007669"/>
    <property type="project" value="UniProtKB-UniRule"/>
</dbReference>
<keyword evidence="3 5" id="KW-0689">Ribosomal protein</keyword>
<gene>
    <name evidence="5" type="primary">rpmD</name>
    <name evidence="7" type="ORF">SAMN05216334_12054</name>
</gene>
<dbReference type="Pfam" id="PF00327">
    <property type="entry name" value="Ribosomal_L30"/>
    <property type="match status" value="1"/>
</dbReference>
<dbReference type="HAMAP" id="MF_01371_B">
    <property type="entry name" value="Ribosomal_uL30_B"/>
    <property type="match status" value="1"/>
</dbReference>
<comment type="similarity">
    <text evidence="1 5">Belongs to the universal ribosomal protein uL30 family.</text>
</comment>
<feature type="domain" description="Large ribosomal subunit protein uL30-like ferredoxin-like fold" evidence="6">
    <location>
        <begin position="10"/>
        <end position="60"/>
    </location>
</feature>
<sequence length="63" mass="7201">MTKDMTPDTIKIFLFKSLIGVKKSHRATIRGLGLKKINSCSTLVKTPEILGMINKVRYLIKFY</sequence>
<evidence type="ECO:0000313" key="7">
    <source>
        <dbReference type="EMBL" id="SEG01625.1"/>
    </source>
</evidence>
<dbReference type="SUPFAM" id="SSF55129">
    <property type="entry name" value="Ribosomal protein L30p/L7e"/>
    <property type="match status" value="1"/>
</dbReference>
<name>A0A1H5WQN3_9PROT</name>
<dbReference type="NCBIfam" id="TIGR01308">
    <property type="entry name" value="rpmD_bact"/>
    <property type="match status" value="1"/>
</dbReference>